<organism evidence="4 5">
    <name type="scientific">Selenomonas montiformis</name>
    <dbReference type="NCBI Taxonomy" id="2652285"/>
    <lineage>
        <taxon>Bacteria</taxon>
        <taxon>Bacillati</taxon>
        <taxon>Bacillota</taxon>
        <taxon>Negativicutes</taxon>
        <taxon>Selenomonadales</taxon>
        <taxon>Selenomonadaceae</taxon>
        <taxon>Selenomonas</taxon>
    </lineage>
</organism>
<comment type="caution">
    <text evidence="4">The sequence shown here is derived from an EMBL/GenBank/DDBJ whole genome shotgun (WGS) entry which is preliminary data.</text>
</comment>
<evidence type="ECO:0000256" key="1">
    <source>
        <dbReference type="ARBA" id="ARBA00006464"/>
    </source>
</evidence>
<gene>
    <name evidence="4" type="ORF">FYJ78_07070</name>
</gene>
<accession>A0A6I2UX38</accession>
<dbReference type="Pfam" id="PF02397">
    <property type="entry name" value="Bac_transf"/>
    <property type="match status" value="1"/>
</dbReference>
<keyword evidence="2" id="KW-0812">Transmembrane</keyword>
<keyword evidence="2" id="KW-0472">Membrane</keyword>
<dbReference type="RefSeq" id="WP_154620724.1">
    <property type="nucleotide sequence ID" value="NZ_VUNL01000007.1"/>
</dbReference>
<proteinExistence type="inferred from homology"/>
<sequence length="232" mass="27240">MYQKYGKRLFDITASALALVLLSPLLLWLAWKIKKNLGSPVLFSQIRPGKKNKLFRLYKFRSMTDARDKQGNLLPDEMRMTDFGRKLRATSLDELPELFNILKGDMSLVGPRPQLVRDMVFFTEKEMHRQDVTPGLTGLAQISGRNNIDWKERFAYDLQYIQNISLQEDLRIIWRTIFRVSQQKDIATDGMETSEDYGDWLLRNKLLTESDYCQKQQAANEILREWQEFHGV</sequence>
<feature type="domain" description="Bacterial sugar transferase" evidence="3">
    <location>
        <begin position="7"/>
        <end position="180"/>
    </location>
</feature>
<dbReference type="PANTHER" id="PTHR30576">
    <property type="entry name" value="COLANIC BIOSYNTHESIS UDP-GLUCOSE LIPID CARRIER TRANSFERASE"/>
    <property type="match status" value="1"/>
</dbReference>
<keyword evidence="4" id="KW-0808">Transferase</keyword>
<dbReference type="EMBL" id="VUNL01000007">
    <property type="protein sequence ID" value="MSV24945.1"/>
    <property type="molecule type" value="Genomic_DNA"/>
</dbReference>
<dbReference type="AlphaFoldDB" id="A0A6I2UX38"/>
<evidence type="ECO:0000313" key="4">
    <source>
        <dbReference type="EMBL" id="MSV24945.1"/>
    </source>
</evidence>
<evidence type="ECO:0000256" key="2">
    <source>
        <dbReference type="SAM" id="Phobius"/>
    </source>
</evidence>
<protein>
    <submittedName>
        <fullName evidence="4">Sugar transferase</fullName>
    </submittedName>
</protein>
<dbReference type="InterPro" id="IPR003362">
    <property type="entry name" value="Bact_transf"/>
</dbReference>
<dbReference type="GO" id="GO:0016780">
    <property type="term" value="F:phosphotransferase activity, for other substituted phosphate groups"/>
    <property type="evidence" value="ECO:0007669"/>
    <property type="project" value="TreeGrafter"/>
</dbReference>
<name>A0A6I2UX38_9FIRM</name>
<evidence type="ECO:0000313" key="5">
    <source>
        <dbReference type="Proteomes" id="UP000430222"/>
    </source>
</evidence>
<reference evidence="4 5" key="1">
    <citation type="submission" date="2019-08" db="EMBL/GenBank/DDBJ databases">
        <title>In-depth cultivation of the pig gut microbiome towards novel bacterial diversity and tailored functional studies.</title>
        <authorList>
            <person name="Wylensek D."/>
            <person name="Hitch T.C.A."/>
            <person name="Clavel T."/>
        </authorList>
    </citation>
    <scope>NUCLEOTIDE SEQUENCE [LARGE SCALE GENOMIC DNA]</scope>
    <source>
        <strain evidence="5">WCA-380-WT-3B3</strain>
    </source>
</reference>
<dbReference type="PANTHER" id="PTHR30576:SF8">
    <property type="entry name" value="UNDECAPRENYL-PHOSPHATE GALACTOSE PHOSPHOTRANSFERASE"/>
    <property type="match status" value="1"/>
</dbReference>
<dbReference type="Proteomes" id="UP000430222">
    <property type="component" value="Unassembled WGS sequence"/>
</dbReference>
<evidence type="ECO:0000259" key="3">
    <source>
        <dbReference type="Pfam" id="PF02397"/>
    </source>
</evidence>
<keyword evidence="5" id="KW-1185">Reference proteome</keyword>
<feature type="transmembrane region" description="Helical" evidence="2">
    <location>
        <begin position="12"/>
        <end position="31"/>
    </location>
</feature>
<comment type="similarity">
    <text evidence="1">Belongs to the bacterial sugar transferase family.</text>
</comment>
<keyword evidence="2" id="KW-1133">Transmembrane helix</keyword>